<evidence type="ECO:0000256" key="1">
    <source>
        <dbReference type="ARBA" id="ARBA00022448"/>
    </source>
</evidence>
<sequence length="57" mass="6536">MISDKLKDYINILRMTRKPDREEFVTTTKVAVAVMFVIGLIGFFIYLLMDVLPGALK</sequence>
<dbReference type="GO" id="GO:0009306">
    <property type="term" value="P:protein secretion"/>
    <property type="evidence" value="ECO:0007669"/>
    <property type="project" value="UniProtKB-UniRule"/>
</dbReference>
<keyword evidence="3 8" id="KW-0653">Protein transport</keyword>
<protein>
    <recommendedName>
        <fullName evidence="8">Protein translocase subunit SecE</fullName>
    </recommendedName>
    <alternativeName>
        <fullName evidence="8">Protein transport protein Sec61 gamma subunit homolog</fullName>
    </alternativeName>
</protein>
<dbReference type="RefSeq" id="WP_048094179.1">
    <property type="nucleotide sequence ID" value="NZ_CP011267.1"/>
</dbReference>
<dbReference type="EMBL" id="CP011267">
    <property type="protein sequence ID" value="AKG92563.1"/>
    <property type="molecule type" value="Genomic_DNA"/>
</dbReference>
<evidence type="ECO:0000256" key="5">
    <source>
        <dbReference type="ARBA" id="ARBA00023010"/>
    </source>
</evidence>
<comment type="function">
    <text evidence="8">Essential subunit of the Sec protein translocation channel SecYEG. Clamps together the 2 halves of SecY. May contact the channel plug during translocation.</text>
</comment>
<comment type="similarity">
    <text evidence="8">Belongs to the SecE/SEC61-gamma family.</text>
</comment>
<organism evidence="9 10">
    <name type="scientific">Geoglobus ahangari</name>
    <dbReference type="NCBI Taxonomy" id="113653"/>
    <lineage>
        <taxon>Archaea</taxon>
        <taxon>Methanobacteriati</taxon>
        <taxon>Methanobacteriota</taxon>
        <taxon>Archaeoglobi</taxon>
        <taxon>Archaeoglobales</taxon>
        <taxon>Archaeoglobaceae</taxon>
        <taxon>Geoglobus</taxon>
    </lineage>
</organism>
<evidence type="ECO:0000313" key="9">
    <source>
        <dbReference type="EMBL" id="AKG92563.1"/>
    </source>
</evidence>
<dbReference type="InterPro" id="IPR008158">
    <property type="entry name" value="Translocase_Sec61-g"/>
</dbReference>
<dbReference type="SUPFAM" id="SSF103456">
    <property type="entry name" value="Preprotein translocase SecE subunit"/>
    <property type="match status" value="1"/>
</dbReference>
<dbReference type="InterPro" id="IPR023391">
    <property type="entry name" value="Prot_translocase_SecE_dom_sf"/>
</dbReference>
<keyword evidence="10" id="KW-1185">Reference proteome</keyword>
<dbReference type="GO" id="GO:0006605">
    <property type="term" value="P:protein targeting"/>
    <property type="evidence" value="ECO:0007669"/>
    <property type="project" value="UniProtKB-UniRule"/>
</dbReference>
<dbReference type="HAMAP" id="MF_00422">
    <property type="entry name" value="SecE"/>
    <property type="match status" value="1"/>
</dbReference>
<keyword evidence="2 8" id="KW-0812">Transmembrane</keyword>
<dbReference type="KEGG" id="gah:GAH_00077"/>
<dbReference type="HOGENOM" id="CLU_191921_2_1_2"/>
<dbReference type="GO" id="GO:0065002">
    <property type="term" value="P:intracellular protein transmembrane transport"/>
    <property type="evidence" value="ECO:0007669"/>
    <property type="project" value="UniProtKB-UniRule"/>
</dbReference>
<dbReference type="AlphaFoldDB" id="A0A0F7IJZ0"/>
<evidence type="ECO:0000256" key="6">
    <source>
        <dbReference type="ARBA" id="ARBA00023136"/>
    </source>
</evidence>
<dbReference type="STRING" id="113653.GAH_00077"/>
<evidence type="ECO:0000256" key="7">
    <source>
        <dbReference type="ARBA" id="ARBA00037847"/>
    </source>
</evidence>
<keyword evidence="5 8" id="KW-0811">Translocation</keyword>
<dbReference type="GO" id="GO:0005886">
    <property type="term" value="C:plasma membrane"/>
    <property type="evidence" value="ECO:0007669"/>
    <property type="project" value="UniProtKB-SubCell"/>
</dbReference>
<keyword evidence="4 8" id="KW-1133">Transmembrane helix</keyword>
<comment type="subcellular location">
    <subcellularLocation>
        <location evidence="8">Cell membrane</location>
        <topology evidence="8">Single-pass membrane protein</topology>
    </subcellularLocation>
    <subcellularLocation>
        <location evidence="7">Endomembrane system</location>
        <topology evidence="7">Single-pass membrane protein</topology>
    </subcellularLocation>
</comment>
<dbReference type="GO" id="GO:0012505">
    <property type="term" value="C:endomembrane system"/>
    <property type="evidence" value="ECO:0007669"/>
    <property type="project" value="UniProtKB-SubCell"/>
</dbReference>
<name>A0A0F7IJZ0_9EURY</name>
<dbReference type="InParanoid" id="A0A0F7IJZ0"/>
<evidence type="ECO:0000256" key="2">
    <source>
        <dbReference type="ARBA" id="ARBA00022692"/>
    </source>
</evidence>
<keyword evidence="1 8" id="KW-0813">Transport</keyword>
<evidence type="ECO:0000313" key="10">
    <source>
        <dbReference type="Proteomes" id="UP000034723"/>
    </source>
</evidence>
<evidence type="ECO:0000256" key="3">
    <source>
        <dbReference type="ARBA" id="ARBA00022927"/>
    </source>
</evidence>
<dbReference type="Proteomes" id="UP000034723">
    <property type="component" value="Chromosome"/>
</dbReference>
<reference evidence="9 10" key="1">
    <citation type="submission" date="2015-04" db="EMBL/GenBank/DDBJ databases">
        <title>The complete genome sequence of the hyperthermophilic, obligate iron-reducing archaeon Geoglobus ahangari strain 234T.</title>
        <authorList>
            <person name="Manzella M.P."/>
            <person name="Holmes D.E."/>
            <person name="Rocheleau J.M."/>
            <person name="Chung A."/>
            <person name="Reguera G."/>
            <person name="Kashefi K."/>
        </authorList>
    </citation>
    <scope>NUCLEOTIDE SEQUENCE [LARGE SCALE GENOMIC DNA]</scope>
    <source>
        <strain evidence="9 10">234</strain>
    </source>
</reference>
<evidence type="ECO:0000256" key="8">
    <source>
        <dbReference type="HAMAP-Rule" id="MF_00422"/>
    </source>
</evidence>
<accession>A0A0F7IJZ0</accession>
<dbReference type="Gene3D" id="1.20.5.820">
    <property type="entry name" value="Preprotein translocase SecE subunit"/>
    <property type="match status" value="1"/>
</dbReference>
<dbReference type="InterPro" id="IPR001901">
    <property type="entry name" value="Translocase_SecE/Sec61-g"/>
</dbReference>
<keyword evidence="8" id="KW-1003">Cell membrane</keyword>
<dbReference type="GeneID" id="24802667"/>
<dbReference type="OrthoDB" id="52835at2157"/>
<dbReference type="GO" id="GO:0008320">
    <property type="term" value="F:protein transmembrane transporter activity"/>
    <property type="evidence" value="ECO:0007669"/>
    <property type="project" value="UniProtKB-UniRule"/>
</dbReference>
<feature type="transmembrane region" description="Helical" evidence="8">
    <location>
        <begin position="24"/>
        <end position="49"/>
    </location>
</feature>
<dbReference type="Pfam" id="PF00584">
    <property type="entry name" value="SecE"/>
    <property type="match status" value="1"/>
</dbReference>
<gene>
    <name evidence="8" type="primary">secE</name>
    <name evidence="9" type="ORF">GAH_00077</name>
</gene>
<proteinExistence type="inferred from homology"/>
<keyword evidence="6 8" id="KW-0472">Membrane</keyword>
<evidence type="ECO:0000256" key="4">
    <source>
        <dbReference type="ARBA" id="ARBA00022989"/>
    </source>
</evidence>
<dbReference type="NCBIfam" id="TIGR00327">
    <property type="entry name" value="secE_euk_arch"/>
    <property type="match status" value="1"/>
</dbReference>
<comment type="subunit">
    <text evidence="8">Component of the Sec protein translocase complex. Heterotrimer consisting of SecY (alpha), SecG (beta) and SecE (gamma) subunits. The heterotrimers can form oligomers, although 1 heterotrimer is thought to be able to translocate proteins. Interacts with the ribosome. May interact with SecDF, and other proteins may be involved.</text>
</comment>